<protein>
    <submittedName>
        <fullName evidence="5">Uncharacterized protein</fullName>
    </submittedName>
</protein>
<evidence type="ECO:0000256" key="1">
    <source>
        <dbReference type="ARBA" id="ARBA00022468"/>
    </source>
</evidence>
<dbReference type="InterPro" id="IPR027038">
    <property type="entry name" value="RanGap"/>
</dbReference>
<keyword evidence="6" id="KW-1185">Reference proteome</keyword>
<evidence type="ECO:0000256" key="3">
    <source>
        <dbReference type="ARBA" id="ARBA00022737"/>
    </source>
</evidence>
<keyword evidence="2" id="KW-0433">Leucine-rich repeat</keyword>
<evidence type="ECO:0000256" key="2">
    <source>
        <dbReference type="ARBA" id="ARBA00022614"/>
    </source>
</evidence>
<proteinExistence type="predicted"/>
<dbReference type="InterPro" id="IPR032675">
    <property type="entry name" value="LRR_dom_sf"/>
</dbReference>
<organism evidence="5 6">
    <name type="scientific">Mycoemilia scoparia</name>
    <dbReference type="NCBI Taxonomy" id="417184"/>
    <lineage>
        <taxon>Eukaryota</taxon>
        <taxon>Fungi</taxon>
        <taxon>Fungi incertae sedis</taxon>
        <taxon>Zoopagomycota</taxon>
        <taxon>Kickxellomycotina</taxon>
        <taxon>Kickxellomycetes</taxon>
        <taxon>Kickxellales</taxon>
        <taxon>Kickxellaceae</taxon>
        <taxon>Mycoemilia</taxon>
    </lineage>
</organism>
<dbReference type="OrthoDB" id="120976at2759"/>
<dbReference type="SUPFAM" id="SSF52047">
    <property type="entry name" value="RNI-like"/>
    <property type="match status" value="1"/>
</dbReference>
<reference evidence="5" key="1">
    <citation type="submission" date="2022-07" db="EMBL/GenBank/DDBJ databases">
        <title>Phylogenomic reconstructions and comparative analyses of Kickxellomycotina fungi.</title>
        <authorList>
            <person name="Reynolds N.K."/>
            <person name="Stajich J.E."/>
            <person name="Barry K."/>
            <person name="Grigoriev I.V."/>
            <person name="Crous P."/>
            <person name="Smith M.E."/>
        </authorList>
    </citation>
    <scope>NUCLEOTIDE SEQUENCE</scope>
    <source>
        <strain evidence="5">NBRC 100468</strain>
    </source>
</reference>
<dbReference type="GO" id="GO:0005829">
    <property type="term" value="C:cytosol"/>
    <property type="evidence" value="ECO:0007669"/>
    <property type="project" value="TreeGrafter"/>
</dbReference>
<evidence type="ECO:0000313" key="6">
    <source>
        <dbReference type="Proteomes" id="UP001150538"/>
    </source>
</evidence>
<dbReference type="InterPro" id="IPR001611">
    <property type="entry name" value="Leu-rich_rpt"/>
</dbReference>
<dbReference type="Gene3D" id="3.80.10.10">
    <property type="entry name" value="Ribonuclease Inhibitor"/>
    <property type="match status" value="2"/>
</dbReference>
<dbReference type="GO" id="GO:0006913">
    <property type="term" value="P:nucleocytoplasmic transport"/>
    <property type="evidence" value="ECO:0007669"/>
    <property type="project" value="TreeGrafter"/>
</dbReference>
<dbReference type="SMART" id="SM00368">
    <property type="entry name" value="LRR_RI"/>
    <property type="match status" value="6"/>
</dbReference>
<feature type="region of interest" description="Disordered" evidence="4">
    <location>
        <begin position="217"/>
        <end position="252"/>
    </location>
</feature>
<feature type="compositionally biased region" description="Low complexity" evidence="4">
    <location>
        <begin position="236"/>
        <end position="252"/>
    </location>
</feature>
<sequence length="475" mass="52260">MDQYPLEIPGVQKSSLRFLSLRLNKVSEHHSHVLKSLLEGDSGCKLEALDLSQNLLRLAMPSICLALSSNTHLKELSLTKNNLSSDSLVNIAKCLPKNRSLTSLDLSNNPLTYYGMDGLNELKIELPSNKFLQCLFMSDTKLTTEGAIILAEGLPDLRHLQRLDISLNPGIDTAGILALSASMKSNRSLLCLEVTIDSSDELANLFEQEIVKACIENMERPNHPPNYDSDSDSKSNDSLTSGNNRIKTNTTTIREKNCTNPRKLIPTPSFVSIHHSSSCSTHSSSSLGPMIKKKESHSSFDSIVKARNSLEVHGTNSDIKHRHSHDGIAIPSIQVRGSEITCARRSSFEGTASPVLLASSSPRSQHMIVFHDDIGYTSQTPEYHENLFELRKKADKDEGQTLRQISAEPNVSIKPISNDSQAGIGQAVTTSRLKIEGRRHEPNELDLQSAPAKPGFSDDNSNRSKSPNIQHTDQV</sequence>
<dbReference type="Pfam" id="PF13516">
    <property type="entry name" value="LRR_6"/>
    <property type="match status" value="3"/>
</dbReference>
<feature type="region of interest" description="Disordered" evidence="4">
    <location>
        <begin position="406"/>
        <end position="425"/>
    </location>
</feature>
<keyword evidence="3" id="KW-0677">Repeat</keyword>
<dbReference type="GO" id="GO:0048471">
    <property type="term" value="C:perinuclear region of cytoplasm"/>
    <property type="evidence" value="ECO:0007669"/>
    <property type="project" value="TreeGrafter"/>
</dbReference>
<evidence type="ECO:0000256" key="4">
    <source>
        <dbReference type="SAM" id="MobiDB-lite"/>
    </source>
</evidence>
<dbReference type="GO" id="GO:0005634">
    <property type="term" value="C:nucleus"/>
    <property type="evidence" value="ECO:0007669"/>
    <property type="project" value="TreeGrafter"/>
</dbReference>
<dbReference type="PANTHER" id="PTHR24113">
    <property type="entry name" value="RAN GTPASE-ACTIVATING PROTEIN 1"/>
    <property type="match status" value="1"/>
</dbReference>
<comment type="caution">
    <text evidence="5">The sequence shown here is derived from an EMBL/GenBank/DDBJ whole genome shotgun (WGS) entry which is preliminary data.</text>
</comment>
<keyword evidence="1" id="KW-0343">GTPase activation</keyword>
<feature type="region of interest" description="Disordered" evidence="4">
    <location>
        <begin position="431"/>
        <end position="475"/>
    </location>
</feature>
<accession>A0A9W8A922</accession>
<dbReference type="EMBL" id="JANBPU010000010">
    <property type="protein sequence ID" value="KAJ1920745.1"/>
    <property type="molecule type" value="Genomic_DNA"/>
</dbReference>
<dbReference type="Proteomes" id="UP001150538">
    <property type="component" value="Unassembled WGS sequence"/>
</dbReference>
<dbReference type="AlphaFoldDB" id="A0A9W8A922"/>
<feature type="compositionally biased region" description="Basic and acidic residues" evidence="4">
    <location>
        <begin position="433"/>
        <end position="443"/>
    </location>
</feature>
<name>A0A9W8A922_9FUNG</name>
<dbReference type="GO" id="GO:0031267">
    <property type="term" value="F:small GTPase binding"/>
    <property type="evidence" value="ECO:0007669"/>
    <property type="project" value="TreeGrafter"/>
</dbReference>
<dbReference type="GO" id="GO:0005096">
    <property type="term" value="F:GTPase activator activity"/>
    <property type="evidence" value="ECO:0007669"/>
    <property type="project" value="UniProtKB-KW"/>
</dbReference>
<gene>
    <name evidence="5" type="ORF">H4219_001144</name>
</gene>
<evidence type="ECO:0000313" key="5">
    <source>
        <dbReference type="EMBL" id="KAJ1920745.1"/>
    </source>
</evidence>
<feature type="compositionally biased region" description="Polar residues" evidence="4">
    <location>
        <begin position="463"/>
        <end position="475"/>
    </location>
</feature>
<dbReference type="PANTHER" id="PTHR24113:SF12">
    <property type="entry name" value="RAN GTPASE-ACTIVATING PROTEIN 1"/>
    <property type="match status" value="1"/>
</dbReference>